<comment type="caution">
    <text evidence="2">The sequence shown here is derived from an EMBL/GenBank/DDBJ whole genome shotgun (WGS) entry which is preliminary data.</text>
</comment>
<dbReference type="OrthoDB" id="10630667at2759"/>
<sequence>MKWVDQCAFVEDRRLHKCSSEKRWWQRRNRAGVFHIIVEDNSLDPTFNLVADHQSGLQVLGACAARKKALLNCAHNALHRNGCTHAAVDRSVGQSRHSRKNIQSSRLVCGLGAEAVRLFSEIGRRASFRICRIISGLYAGYRVTKEVKRPRNGIGHLTVTHRDRGFLGLGCRIRFFLFFVFTSFIYRLRILLRLVSDFLRDTDGRPNSCPRCDDRHNRDNHRAKRGNRRKCGPFIGMTNRPISSLIHLAPDATVRAFEARDTLRATVRWSEMMHEEHARAFTVAKVANLDLLAEIQASLADMLANGGTFEHWQANLVPFLKRQGWWGEVQDRSLTGTDDIVHVGARRLRTIYDTNLRVSRAAGRWARIQELKDVRPFLRYVAVMDSRTRPEHRRWHGVILPVDHPWWDTHFPPCGWFCRCTVRQLSQREMTAKGWTVSDVPDDGPPVAFTPAGAAPIAVPAGISPGFGYNPGKASLRAVAEKAMRSLEAAAPVDLAAARATLDDLVQSDAFLETLHEPGGVFPVMVLAPDLSAAIGSEAHVVRLSSDTFAKQLGRTGRSEGHPELSVADYRQLPQIGAAPDAVYRQGDNRLLLFREADGRQRLAVVKAAAGGRELYLVRYRFANPRTIAQLIAGADRIDL</sequence>
<keyword evidence="3" id="KW-1185">Reference proteome</keyword>
<organism evidence="2 3">
    <name type="scientific">Diploscapter pachys</name>
    <dbReference type="NCBI Taxonomy" id="2018661"/>
    <lineage>
        <taxon>Eukaryota</taxon>
        <taxon>Metazoa</taxon>
        <taxon>Ecdysozoa</taxon>
        <taxon>Nematoda</taxon>
        <taxon>Chromadorea</taxon>
        <taxon>Rhabditida</taxon>
        <taxon>Rhabditina</taxon>
        <taxon>Rhabditomorpha</taxon>
        <taxon>Rhabditoidea</taxon>
        <taxon>Rhabditidae</taxon>
        <taxon>Diploscapter</taxon>
    </lineage>
</organism>
<gene>
    <name evidence="2" type="ORF">WR25_05178</name>
</gene>
<dbReference type="Pfam" id="PF04233">
    <property type="entry name" value="Phage_Mu_F"/>
    <property type="match status" value="1"/>
</dbReference>
<reference evidence="2 3" key="1">
    <citation type="journal article" date="2017" name="Curr. Biol.">
        <title>Genome architecture and evolution of a unichromosomal asexual nematode.</title>
        <authorList>
            <person name="Fradin H."/>
            <person name="Zegar C."/>
            <person name="Gutwein M."/>
            <person name="Lucas J."/>
            <person name="Kovtun M."/>
            <person name="Corcoran D."/>
            <person name="Baugh L.R."/>
            <person name="Kiontke K."/>
            <person name="Gunsalus K."/>
            <person name="Fitch D.H."/>
            <person name="Piano F."/>
        </authorList>
    </citation>
    <scope>NUCLEOTIDE SEQUENCE [LARGE SCALE GENOMIC DNA]</scope>
    <source>
        <strain evidence="2">PF1309</strain>
    </source>
</reference>
<dbReference type="InterPro" id="IPR006528">
    <property type="entry name" value="Phage_head_morphogenesis_dom"/>
</dbReference>
<evidence type="ECO:0000313" key="2">
    <source>
        <dbReference type="EMBL" id="PAV73518.1"/>
    </source>
</evidence>
<evidence type="ECO:0000259" key="1">
    <source>
        <dbReference type="Pfam" id="PF04233"/>
    </source>
</evidence>
<dbReference type="AlphaFoldDB" id="A0A2A2KI19"/>
<feature type="domain" description="Phage head morphogenesis" evidence="1">
    <location>
        <begin position="294"/>
        <end position="422"/>
    </location>
</feature>
<evidence type="ECO:0000313" key="3">
    <source>
        <dbReference type="Proteomes" id="UP000218231"/>
    </source>
</evidence>
<accession>A0A2A2KI19</accession>
<proteinExistence type="predicted"/>
<dbReference type="NCBIfam" id="TIGR01641">
    <property type="entry name" value="phageSPP1_gp7"/>
    <property type="match status" value="1"/>
</dbReference>
<dbReference type="EMBL" id="LIAE01008584">
    <property type="protein sequence ID" value="PAV73518.1"/>
    <property type="molecule type" value="Genomic_DNA"/>
</dbReference>
<dbReference type="Proteomes" id="UP000218231">
    <property type="component" value="Unassembled WGS sequence"/>
</dbReference>
<protein>
    <recommendedName>
        <fullName evidence="1">Phage head morphogenesis domain-containing protein</fullName>
    </recommendedName>
</protein>
<name>A0A2A2KI19_9BILA</name>